<accession>A0A975G1R2</accession>
<dbReference type="EMBL" id="CP073078">
    <property type="protein sequence ID" value="QUD89179.1"/>
    <property type="molecule type" value="Genomic_DNA"/>
</dbReference>
<dbReference type="RefSeq" id="WP_211939230.1">
    <property type="nucleotide sequence ID" value="NZ_CP073078.1"/>
</dbReference>
<name>A0A975G1R2_9CAUL</name>
<sequence length="143" mass="15352">MAEGRGPLRLLAEDAEDLGVIAAALQDAVAKLGDIAWEASARRLTIGFNRYRWEAASKTRERVRTGLQFGGVLAVRSRKLKRDAPSAVVELLTLGFEPGEAPGGTITLTFAGGADLKLEVECVEAVLSDVSEAWPARRAPQHE</sequence>
<dbReference type="KEGG" id="caul:KCG34_04655"/>
<reference evidence="1" key="1">
    <citation type="submission" date="2021-04" db="EMBL/GenBank/DDBJ databases">
        <title>The complete genome sequence of Caulobacter sp. S6.</title>
        <authorList>
            <person name="Tang Y."/>
            <person name="Ouyang W."/>
            <person name="Liu Q."/>
            <person name="Huang B."/>
            <person name="Guo Z."/>
            <person name="Lei P."/>
        </authorList>
    </citation>
    <scope>NUCLEOTIDE SEQUENCE</scope>
    <source>
        <strain evidence="1">S6</strain>
    </source>
</reference>
<dbReference type="Proteomes" id="UP000676409">
    <property type="component" value="Chromosome"/>
</dbReference>
<organism evidence="1 2">
    <name type="scientific">Phenylobacterium montanum</name>
    <dbReference type="NCBI Taxonomy" id="2823693"/>
    <lineage>
        <taxon>Bacteria</taxon>
        <taxon>Pseudomonadati</taxon>
        <taxon>Pseudomonadota</taxon>
        <taxon>Alphaproteobacteria</taxon>
        <taxon>Caulobacterales</taxon>
        <taxon>Caulobacteraceae</taxon>
        <taxon>Phenylobacterium</taxon>
    </lineage>
</organism>
<dbReference type="Pfam" id="PF11164">
    <property type="entry name" value="DUF2948"/>
    <property type="match status" value="1"/>
</dbReference>
<evidence type="ECO:0000313" key="2">
    <source>
        <dbReference type="Proteomes" id="UP000676409"/>
    </source>
</evidence>
<keyword evidence="2" id="KW-1185">Reference proteome</keyword>
<dbReference type="InterPro" id="IPR021335">
    <property type="entry name" value="DUF2948"/>
</dbReference>
<gene>
    <name evidence="1" type="ORF">KCG34_04655</name>
</gene>
<evidence type="ECO:0000313" key="1">
    <source>
        <dbReference type="EMBL" id="QUD89179.1"/>
    </source>
</evidence>
<proteinExistence type="predicted"/>
<dbReference type="AlphaFoldDB" id="A0A975G1R2"/>
<protein>
    <submittedName>
        <fullName evidence="1">DUF2948 family protein</fullName>
    </submittedName>
</protein>